<organism evidence="3 4">
    <name type="scientific">Pholiota conissans</name>
    <dbReference type="NCBI Taxonomy" id="109636"/>
    <lineage>
        <taxon>Eukaryota</taxon>
        <taxon>Fungi</taxon>
        <taxon>Dikarya</taxon>
        <taxon>Basidiomycota</taxon>
        <taxon>Agaricomycotina</taxon>
        <taxon>Agaricomycetes</taxon>
        <taxon>Agaricomycetidae</taxon>
        <taxon>Agaricales</taxon>
        <taxon>Agaricineae</taxon>
        <taxon>Strophariaceae</taxon>
        <taxon>Pholiota</taxon>
    </lineage>
</organism>
<comment type="caution">
    <text evidence="3">The sequence shown here is derived from an EMBL/GenBank/DDBJ whole genome shotgun (WGS) entry which is preliminary data.</text>
</comment>
<proteinExistence type="predicted"/>
<feature type="region of interest" description="Disordered" evidence="1">
    <location>
        <begin position="514"/>
        <end position="545"/>
    </location>
</feature>
<evidence type="ECO:0000256" key="1">
    <source>
        <dbReference type="SAM" id="MobiDB-lite"/>
    </source>
</evidence>
<gene>
    <name evidence="3" type="ORF">BDN70DRAFT_619803</name>
</gene>
<sequence length="760" mass="84011">MPASITTSTSYLPNTLLLLVHLHLLEYPYSNRPEYDHNVFNPRTRGLRDRAKTMEDVAYFLVGRLEGKGLKTILATYPCNQPSESLAFRTSLTKYLENLRHHCIYPTSSRSAASSTTISKTKAPSEASENSDYAWWWKDVIVRKSLLEECAGDKFERLLLSLSTHTLMRSSQALGQDMMSGLLRSQPAIYSASLARYQLNRHAWAKSASLLTNSQADLKMLRDRVNTESTTKFSKYNELPTERLQALANATLQDLLQRQWTGEDGKAALDFIVELAALKLSSTSLIRSGHVAVHPAAMAPVTPSPLPIAAAHHPAHLKRLRRPIFASAAKGSTITDGAPPLPVRSHAEVITAERLVSQKWTHQHIKDALSRLQKKGSEMREKFNFHMTSQFDRESAPSLSFWTHSAAPMTSVDCTPKVGKEFMASLGFQDEFEALDQDNANEDALERRIEEIRQALPTYPGLPDLSVPRLPPRDVKLAASSKKLVETLIPKRSQSAAPTSVQIPKTVTIGNLPVATPGLPVPPIMSPGKSSRSSRRKSVRFSVAQRRSGRASTFRVFSGDVNSEVDKLVDETHDFPTDDEDDEDGYASPYKTPRGKGKQKINRIWTAGTPTSSKRRAATPRASSDITLFVDGEPKQRLPSLALSVSAGSFGRTELDEFDSDGEEGGARDVDATPKPRKKALPRRSSAESLPDKDGYYDDENGEDKAEATDRGVFDEDPPSMTLKEILLSAADTSYFDLLEVEADDVDEGLLTADASFVWE</sequence>
<feature type="chain" id="PRO_5040158142" description="HAUS augmin-like complex subunit 6 N-terminal domain-containing protein" evidence="2">
    <location>
        <begin position="31"/>
        <end position="760"/>
    </location>
</feature>
<name>A0A9P6D269_9AGAR</name>
<dbReference type="OrthoDB" id="5575722at2759"/>
<feature type="compositionally biased region" description="Basic and acidic residues" evidence="1">
    <location>
        <begin position="703"/>
        <end position="714"/>
    </location>
</feature>
<feature type="compositionally biased region" description="Basic and acidic residues" evidence="1">
    <location>
        <begin position="665"/>
        <end position="674"/>
    </location>
</feature>
<evidence type="ECO:0000313" key="3">
    <source>
        <dbReference type="EMBL" id="KAF9480368.1"/>
    </source>
</evidence>
<reference evidence="3" key="1">
    <citation type="submission" date="2020-11" db="EMBL/GenBank/DDBJ databases">
        <authorList>
            <consortium name="DOE Joint Genome Institute"/>
            <person name="Ahrendt S."/>
            <person name="Riley R."/>
            <person name="Andreopoulos W."/>
            <person name="Labutti K."/>
            <person name="Pangilinan J."/>
            <person name="Ruiz-Duenas F.J."/>
            <person name="Barrasa J.M."/>
            <person name="Sanchez-Garcia M."/>
            <person name="Camarero S."/>
            <person name="Miyauchi S."/>
            <person name="Serrano A."/>
            <person name="Linde D."/>
            <person name="Babiker R."/>
            <person name="Drula E."/>
            <person name="Ayuso-Fernandez I."/>
            <person name="Pacheco R."/>
            <person name="Padilla G."/>
            <person name="Ferreira P."/>
            <person name="Barriuso J."/>
            <person name="Kellner H."/>
            <person name="Castanera R."/>
            <person name="Alfaro M."/>
            <person name="Ramirez L."/>
            <person name="Pisabarro A.G."/>
            <person name="Kuo A."/>
            <person name="Tritt A."/>
            <person name="Lipzen A."/>
            <person name="He G."/>
            <person name="Yan M."/>
            <person name="Ng V."/>
            <person name="Cullen D."/>
            <person name="Martin F."/>
            <person name="Rosso M.-N."/>
            <person name="Henrissat B."/>
            <person name="Hibbett D."/>
            <person name="Martinez A.T."/>
            <person name="Grigoriev I.V."/>
        </authorList>
    </citation>
    <scope>NUCLEOTIDE SEQUENCE</scope>
    <source>
        <strain evidence="3">CIRM-BRFM 674</strain>
    </source>
</reference>
<dbReference type="AlphaFoldDB" id="A0A9P6D269"/>
<protein>
    <recommendedName>
        <fullName evidence="5">HAUS augmin-like complex subunit 6 N-terminal domain-containing protein</fullName>
    </recommendedName>
</protein>
<evidence type="ECO:0000313" key="4">
    <source>
        <dbReference type="Proteomes" id="UP000807469"/>
    </source>
</evidence>
<feature type="signal peptide" evidence="2">
    <location>
        <begin position="1"/>
        <end position="30"/>
    </location>
</feature>
<dbReference type="Proteomes" id="UP000807469">
    <property type="component" value="Unassembled WGS sequence"/>
</dbReference>
<evidence type="ECO:0008006" key="5">
    <source>
        <dbReference type="Google" id="ProtNLM"/>
    </source>
</evidence>
<keyword evidence="4" id="KW-1185">Reference proteome</keyword>
<dbReference type="EMBL" id="MU155196">
    <property type="protein sequence ID" value="KAF9480368.1"/>
    <property type="molecule type" value="Genomic_DNA"/>
</dbReference>
<accession>A0A9P6D269</accession>
<evidence type="ECO:0000256" key="2">
    <source>
        <dbReference type="SAM" id="SignalP"/>
    </source>
</evidence>
<feature type="region of interest" description="Disordered" evidence="1">
    <location>
        <begin position="653"/>
        <end position="718"/>
    </location>
</feature>
<keyword evidence="2" id="KW-0732">Signal</keyword>
<feature type="region of interest" description="Disordered" evidence="1">
    <location>
        <begin position="572"/>
        <end position="630"/>
    </location>
</feature>